<dbReference type="InterPro" id="IPR016161">
    <property type="entry name" value="Ald_DH/histidinol_DH"/>
</dbReference>
<dbReference type="GO" id="GO:0016620">
    <property type="term" value="F:oxidoreductase activity, acting on the aldehyde or oxo group of donors, NAD or NADP as acceptor"/>
    <property type="evidence" value="ECO:0007669"/>
    <property type="project" value="InterPro"/>
</dbReference>
<evidence type="ECO:0000256" key="5">
    <source>
        <dbReference type="ARBA" id="ARBA00023097"/>
    </source>
</evidence>
<dbReference type="FunFam" id="3.40.309.10:FF:000012">
    <property type="entry name" value="Betaine aldehyde dehydrogenase"/>
    <property type="match status" value="1"/>
</dbReference>
<keyword evidence="2" id="KW-0630">Potassium</keyword>
<name>A0A6M7U625_RHILI</name>
<dbReference type="AlphaFoldDB" id="A0A6M7U625"/>
<gene>
    <name evidence="7" type="ORF">A8145_00415</name>
</gene>
<dbReference type="Gene3D" id="3.40.309.10">
    <property type="entry name" value="Aldehyde Dehydrogenase, Chain A, domain 2"/>
    <property type="match status" value="1"/>
</dbReference>
<comment type="caution">
    <text evidence="7">The sequence shown here is derived from an EMBL/GenBank/DDBJ whole genome shotgun (WGS) entry which is preliminary data.</text>
</comment>
<evidence type="ECO:0000313" key="8">
    <source>
        <dbReference type="Proteomes" id="UP000093737"/>
    </source>
</evidence>
<organism evidence="7 8">
    <name type="scientific">Rhizobium loti</name>
    <name type="common">Mesorhizobium loti</name>
    <dbReference type="NCBI Taxonomy" id="381"/>
    <lineage>
        <taxon>Bacteria</taxon>
        <taxon>Pseudomonadati</taxon>
        <taxon>Pseudomonadota</taxon>
        <taxon>Alphaproteobacteria</taxon>
        <taxon>Hyphomicrobiales</taxon>
        <taxon>Phyllobacteriaceae</taxon>
        <taxon>Mesorhizobium</taxon>
    </lineage>
</organism>
<dbReference type="FunFam" id="3.40.605.10:FF:000026">
    <property type="entry name" value="Aldehyde dehydrogenase, putative"/>
    <property type="match status" value="1"/>
</dbReference>
<comment type="similarity">
    <text evidence="1 6">Belongs to the aldehyde dehydrogenase family.</text>
</comment>
<keyword evidence="4" id="KW-0520">NAD</keyword>
<evidence type="ECO:0000256" key="2">
    <source>
        <dbReference type="ARBA" id="ARBA00022958"/>
    </source>
</evidence>
<dbReference type="InterPro" id="IPR016162">
    <property type="entry name" value="Ald_DH_N"/>
</dbReference>
<dbReference type="FunFam" id="3.40.605.10:FF:000011">
    <property type="entry name" value="ALD5p Mitochondrial aldehyde dehydrogenase"/>
    <property type="match status" value="1"/>
</dbReference>
<evidence type="ECO:0000256" key="4">
    <source>
        <dbReference type="ARBA" id="ARBA00023027"/>
    </source>
</evidence>
<dbReference type="InterPro" id="IPR016160">
    <property type="entry name" value="Ald_DH_CS_CYS"/>
</dbReference>
<dbReference type="Gene3D" id="3.40.605.10">
    <property type="entry name" value="Aldehyde Dehydrogenase, Chain A, domain 1"/>
    <property type="match status" value="1"/>
</dbReference>
<dbReference type="SUPFAM" id="SSF53720">
    <property type="entry name" value="ALDH-like"/>
    <property type="match status" value="1"/>
</dbReference>
<keyword evidence="5" id="KW-0558">Oxidation</keyword>
<dbReference type="RefSeq" id="WP_056565795.1">
    <property type="nucleotide sequence ID" value="NZ_CP033334.1"/>
</dbReference>
<dbReference type="Pfam" id="PF00171">
    <property type="entry name" value="Aldedh"/>
    <property type="match status" value="1"/>
</dbReference>
<reference evidence="7 8" key="1">
    <citation type="submission" date="2016-05" db="EMBL/GenBank/DDBJ databases">
        <authorList>
            <person name="Ramsay J.P."/>
        </authorList>
    </citation>
    <scope>NUCLEOTIDE SEQUENCE [LARGE SCALE GENOMIC DNA]</scope>
    <source>
        <strain evidence="7 8">NZP2042</strain>
    </source>
</reference>
<evidence type="ECO:0000256" key="3">
    <source>
        <dbReference type="ARBA" id="ARBA00023002"/>
    </source>
</evidence>
<dbReference type="PROSITE" id="PS00687">
    <property type="entry name" value="ALDEHYDE_DEHYDR_GLU"/>
    <property type="match status" value="1"/>
</dbReference>
<dbReference type="InterPro" id="IPR016163">
    <property type="entry name" value="Ald_DH_C"/>
</dbReference>
<dbReference type="Proteomes" id="UP000093737">
    <property type="component" value="Unassembled WGS sequence"/>
</dbReference>
<proteinExistence type="inferred from homology"/>
<evidence type="ECO:0000256" key="6">
    <source>
        <dbReference type="RuleBase" id="RU003345"/>
    </source>
</evidence>
<evidence type="ECO:0000256" key="1">
    <source>
        <dbReference type="ARBA" id="ARBA00009986"/>
    </source>
</evidence>
<dbReference type="EMBL" id="LYTK01000001">
    <property type="protein sequence ID" value="OBQ72969.1"/>
    <property type="molecule type" value="Genomic_DNA"/>
</dbReference>
<dbReference type="PANTHER" id="PTHR11699">
    <property type="entry name" value="ALDEHYDE DEHYDROGENASE-RELATED"/>
    <property type="match status" value="1"/>
</dbReference>
<sequence length="500" mass="52998">MTIRFDAVPPLDPKVAAFVGGSHAMLVGNAWLPAASGKTLDVVDPSNGRIIAAVPAGDSADVDLAVQAARKAIDGPWSKMVPAERARLIWKLADLIDANVDMLATLNSYESGKPIGDSRNGEVPFTAETFRYYAGWATKINGETMTINAPGDWHAYTRREPVGVVGQIIPWNFPLSMLAWKVAPALAAGCTIVLKPAEQTPLGALYFGKLVQDAGFPEGVVNILTGFGETVGAAMSAHPDIDKVAFTGSTEVGRLIARAATGNLKKVSLELGGKAPTIVLGDADIDMAVAGASSAAFFNAGQSCGAGTRFFVHKKIYDKVMSGIAERAEKLKLGAGLDPATELGPVVSQQQMERITRLISEGRSDGAEIVTGGARAGHVGYFVKPTVISRTRPDMSVIREEIFGPVACAMPFDDDDLDKLAKDANDTEYGLAASIWTNNLGAAHRLAAKIKSGTVWVNCHNFNDVTMPFGGFKQSGWGRELGEQALQLYTETKTVAIRLP</sequence>
<keyword evidence="3 6" id="KW-0560">Oxidoreductase</keyword>
<accession>A0A6M7U625</accession>
<dbReference type="InterPro" id="IPR015590">
    <property type="entry name" value="Aldehyde_DH_dom"/>
</dbReference>
<dbReference type="InterPro" id="IPR029510">
    <property type="entry name" value="Ald_DH_CS_GLU"/>
</dbReference>
<protein>
    <submittedName>
        <fullName evidence="7">Betaine-aldehyde dehydrogenase</fullName>
    </submittedName>
</protein>
<evidence type="ECO:0000313" key="7">
    <source>
        <dbReference type="EMBL" id="OBQ72969.1"/>
    </source>
</evidence>
<dbReference type="PROSITE" id="PS00070">
    <property type="entry name" value="ALDEHYDE_DEHYDR_CYS"/>
    <property type="match status" value="1"/>
</dbReference>